<gene>
    <name evidence="1" type="ORF">J2Y01_004906</name>
</gene>
<reference evidence="1" key="1">
    <citation type="submission" date="2023-07" db="EMBL/GenBank/DDBJ databases">
        <title>Sorghum-associated microbial communities from plants grown in Nebraska, USA.</title>
        <authorList>
            <person name="Schachtman D."/>
        </authorList>
    </citation>
    <scope>NUCLEOTIDE SEQUENCE</scope>
    <source>
        <strain evidence="1">BE73</strain>
    </source>
</reference>
<accession>A0ACC6KPI9</accession>
<organism evidence="1 2">
    <name type="scientific">Deinococcus soli</name>
    <name type="common">ex Cha et al. 2016</name>
    <dbReference type="NCBI Taxonomy" id="1309411"/>
    <lineage>
        <taxon>Bacteria</taxon>
        <taxon>Thermotogati</taxon>
        <taxon>Deinococcota</taxon>
        <taxon>Deinococci</taxon>
        <taxon>Deinococcales</taxon>
        <taxon>Deinococcaceae</taxon>
        <taxon>Deinococcus</taxon>
    </lineage>
</organism>
<sequence>MSGRGRPVGPEGRVSPVQVVMDDDSRMMMLQSKRGAPAMLRHALRMQHAHDQFLHYAVPNDVVNATSLAIVRDLTYHCWRVLSPAARFTVRVVTLPANPRGPVFVQAENAVFPFGSQEARDLLEHHRDLVTMYSVTERFVAPDAGIDFDMTYRSAILRISQNPEAMWL</sequence>
<name>A0ACC6KPI9_9DEIO</name>
<protein>
    <submittedName>
        <fullName evidence="1">Uncharacterized protein</fullName>
    </submittedName>
</protein>
<evidence type="ECO:0000313" key="1">
    <source>
        <dbReference type="EMBL" id="MDR6754370.1"/>
    </source>
</evidence>
<dbReference type="Proteomes" id="UP001252370">
    <property type="component" value="Unassembled WGS sequence"/>
</dbReference>
<dbReference type="EMBL" id="JAVDTP010000028">
    <property type="protein sequence ID" value="MDR6754370.1"/>
    <property type="molecule type" value="Genomic_DNA"/>
</dbReference>
<proteinExistence type="predicted"/>
<comment type="caution">
    <text evidence="1">The sequence shown here is derived from an EMBL/GenBank/DDBJ whole genome shotgun (WGS) entry which is preliminary data.</text>
</comment>
<keyword evidence="2" id="KW-1185">Reference proteome</keyword>
<evidence type="ECO:0000313" key="2">
    <source>
        <dbReference type="Proteomes" id="UP001252370"/>
    </source>
</evidence>